<dbReference type="Pfam" id="PF01943">
    <property type="entry name" value="Polysacc_synt"/>
    <property type="match status" value="1"/>
</dbReference>
<feature type="transmembrane region" description="Helical" evidence="6">
    <location>
        <begin position="132"/>
        <end position="151"/>
    </location>
</feature>
<feature type="transmembrane region" description="Helical" evidence="6">
    <location>
        <begin position="315"/>
        <end position="339"/>
    </location>
</feature>
<comment type="caution">
    <text evidence="7">The sequence shown here is derived from an EMBL/GenBank/DDBJ whole genome shotgun (WGS) entry which is preliminary data.</text>
</comment>
<dbReference type="InterPro" id="IPR050833">
    <property type="entry name" value="Poly_Biosynth_Transport"/>
</dbReference>
<feature type="transmembrane region" description="Helical" evidence="6">
    <location>
        <begin position="345"/>
        <end position="365"/>
    </location>
</feature>
<evidence type="ECO:0000313" key="7">
    <source>
        <dbReference type="EMBL" id="SFL76148.1"/>
    </source>
</evidence>
<feature type="transmembrane region" description="Helical" evidence="6">
    <location>
        <begin position="23"/>
        <end position="46"/>
    </location>
</feature>
<keyword evidence="2" id="KW-1003">Cell membrane</keyword>
<reference evidence="7 8" key="1">
    <citation type="submission" date="2016-10" db="EMBL/GenBank/DDBJ databases">
        <authorList>
            <person name="Varghese N."/>
            <person name="Submissions S."/>
        </authorList>
    </citation>
    <scope>NUCLEOTIDE SEQUENCE [LARGE SCALE GENOMIC DNA]</scope>
    <source>
        <strain evidence="7 8">DSM 1741</strain>
    </source>
</reference>
<gene>
    <name evidence="7" type="ORF">SAMN05421830_10613</name>
</gene>
<evidence type="ECO:0000256" key="2">
    <source>
        <dbReference type="ARBA" id="ARBA00022475"/>
    </source>
</evidence>
<feature type="transmembrane region" description="Helical" evidence="6">
    <location>
        <begin position="402"/>
        <end position="423"/>
    </location>
</feature>
<sequence length="436" mass="48687">MILNFINNFVDRCRIPRKFFSDVVYIMTSNIVNNATIFAANIIIARNYGPEFYGLFSIAVNIALLTLSVSEFGMNYSMIRLYKIYIDDKAKSRSVLLANLYFKLLLLLCLIFFGLAGGRVFADVLMHDVDRWSLATVAFVTGGILGISSFVRAYLQAVERFKAIACQTIVYALLRVALLGSLFLWHRSVSEELLLLAIYVIPLLVILCWGLVQLKSNVQNFRINIKELVFAGLESVRYSKWIALTGISFILIQQSLVYIVSVIGGVKEVALLTAGLVFTAVFSLINDAVCQVLYSKLASLPHERISEYRRRLLRLAPLLVMGTVTIIFILSIAMVLFLGENYSRSMPIFWVTGFGTALTACISYYSMVMHTIQRPQIGAYVNLATLICFVLCGVLLMKYVSLLAVVVAYVVALLVGELVKSLFVNRIVLKMSISGV</sequence>
<organism evidence="7 8">
    <name type="scientific">Desulfomicrobium norvegicum (strain DSM 1741 / NCIMB 8310)</name>
    <name type="common">Desulfovibrio baculatus (strain Norway 4)</name>
    <name type="synonym">Desulfovibrio desulfuricans (strain Norway 4)</name>
    <dbReference type="NCBI Taxonomy" id="52561"/>
    <lineage>
        <taxon>Bacteria</taxon>
        <taxon>Pseudomonadati</taxon>
        <taxon>Thermodesulfobacteriota</taxon>
        <taxon>Desulfovibrionia</taxon>
        <taxon>Desulfovibrionales</taxon>
        <taxon>Desulfomicrobiaceae</taxon>
        <taxon>Desulfomicrobium</taxon>
    </lineage>
</organism>
<feature type="transmembrane region" description="Helical" evidence="6">
    <location>
        <begin position="95"/>
        <end position="120"/>
    </location>
</feature>
<evidence type="ECO:0000256" key="4">
    <source>
        <dbReference type="ARBA" id="ARBA00022989"/>
    </source>
</evidence>
<dbReference type="PANTHER" id="PTHR30250">
    <property type="entry name" value="PST FAMILY PREDICTED COLANIC ACID TRANSPORTER"/>
    <property type="match status" value="1"/>
</dbReference>
<keyword evidence="4 6" id="KW-1133">Transmembrane helix</keyword>
<evidence type="ECO:0000313" key="8">
    <source>
        <dbReference type="Proteomes" id="UP000199581"/>
    </source>
</evidence>
<evidence type="ECO:0000256" key="1">
    <source>
        <dbReference type="ARBA" id="ARBA00004651"/>
    </source>
</evidence>
<dbReference type="InterPro" id="IPR002797">
    <property type="entry name" value="Polysacc_synth"/>
</dbReference>
<comment type="subcellular location">
    <subcellularLocation>
        <location evidence="1">Cell membrane</location>
        <topology evidence="1">Multi-pass membrane protein</topology>
    </subcellularLocation>
</comment>
<dbReference type="EMBL" id="FOTO01000006">
    <property type="protein sequence ID" value="SFL76148.1"/>
    <property type="molecule type" value="Genomic_DNA"/>
</dbReference>
<feature type="transmembrane region" description="Helical" evidence="6">
    <location>
        <begin position="241"/>
        <end position="263"/>
    </location>
</feature>
<evidence type="ECO:0000256" key="5">
    <source>
        <dbReference type="ARBA" id="ARBA00023136"/>
    </source>
</evidence>
<dbReference type="RefSeq" id="WP_092191947.1">
    <property type="nucleotide sequence ID" value="NZ_FOTO01000006.1"/>
</dbReference>
<feature type="transmembrane region" description="Helical" evidence="6">
    <location>
        <begin position="52"/>
        <end position="74"/>
    </location>
</feature>
<feature type="transmembrane region" description="Helical" evidence="6">
    <location>
        <begin position="377"/>
        <end position="396"/>
    </location>
</feature>
<dbReference type="GO" id="GO:0005886">
    <property type="term" value="C:plasma membrane"/>
    <property type="evidence" value="ECO:0007669"/>
    <property type="project" value="UniProtKB-SubCell"/>
</dbReference>
<evidence type="ECO:0000256" key="6">
    <source>
        <dbReference type="SAM" id="Phobius"/>
    </source>
</evidence>
<feature type="transmembrane region" description="Helical" evidence="6">
    <location>
        <begin position="193"/>
        <end position="212"/>
    </location>
</feature>
<keyword evidence="5 6" id="KW-0472">Membrane</keyword>
<proteinExistence type="predicted"/>
<feature type="transmembrane region" description="Helical" evidence="6">
    <location>
        <begin position="163"/>
        <end position="187"/>
    </location>
</feature>
<keyword evidence="8" id="KW-1185">Reference proteome</keyword>
<protein>
    <submittedName>
        <fullName evidence="7">Membrane protein involved in the export of O-antigen and teichoic acid</fullName>
    </submittedName>
</protein>
<evidence type="ECO:0000256" key="3">
    <source>
        <dbReference type="ARBA" id="ARBA00022692"/>
    </source>
</evidence>
<keyword evidence="3 6" id="KW-0812">Transmembrane</keyword>
<dbReference type="AlphaFoldDB" id="A0A8G2F835"/>
<dbReference type="PANTHER" id="PTHR30250:SF11">
    <property type="entry name" value="O-ANTIGEN TRANSPORTER-RELATED"/>
    <property type="match status" value="1"/>
</dbReference>
<dbReference type="Proteomes" id="UP000199581">
    <property type="component" value="Unassembled WGS sequence"/>
</dbReference>
<accession>A0A8G2F835</accession>
<feature type="transmembrane region" description="Helical" evidence="6">
    <location>
        <begin position="269"/>
        <end position="294"/>
    </location>
</feature>
<name>A0A8G2F835_DESNO</name>